<dbReference type="Pfam" id="PF00168">
    <property type="entry name" value="C2"/>
    <property type="match status" value="1"/>
</dbReference>
<dbReference type="InterPro" id="IPR035892">
    <property type="entry name" value="C2_domain_sf"/>
</dbReference>
<dbReference type="SMART" id="SM00054">
    <property type="entry name" value="EFh"/>
    <property type="match status" value="2"/>
</dbReference>
<dbReference type="SUPFAM" id="SSF51695">
    <property type="entry name" value="PLC-like phosphodiesterases"/>
    <property type="match status" value="1"/>
</dbReference>
<feature type="domain" description="PI-PLC Y-box" evidence="9">
    <location>
        <begin position="458"/>
        <end position="566"/>
    </location>
</feature>
<dbReference type="InterPro" id="IPR011992">
    <property type="entry name" value="EF-hand-dom_pair"/>
</dbReference>
<evidence type="ECO:0000259" key="8">
    <source>
        <dbReference type="PROSITE" id="PS50004"/>
    </source>
</evidence>
<gene>
    <name evidence="11" type="ORF">BSAL_44775</name>
</gene>
<evidence type="ECO:0000256" key="3">
    <source>
        <dbReference type="ARBA" id="ARBA00022837"/>
    </source>
</evidence>
<dbReference type="GO" id="GO:0051209">
    <property type="term" value="P:release of sequestered calcium ion into cytosol"/>
    <property type="evidence" value="ECO:0007669"/>
    <property type="project" value="TreeGrafter"/>
</dbReference>
<evidence type="ECO:0000256" key="6">
    <source>
        <dbReference type="ARBA" id="ARBA00023224"/>
    </source>
</evidence>
<organism evidence="11 12">
    <name type="scientific">Bodo saltans</name>
    <name type="common">Flagellated protozoan</name>
    <dbReference type="NCBI Taxonomy" id="75058"/>
    <lineage>
        <taxon>Eukaryota</taxon>
        <taxon>Discoba</taxon>
        <taxon>Euglenozoa</taxon>
        <taxon>Kinetoplastea</taxon>
        <taxon>Metakinetoplastina</taxon>
        <taxon>Eubodonida</taxon>
        <taxon>Bodonidae</taxon>
        <taxon>Bodo</taxon>
    </lineage>
</organism>
<dbReference type="InterPro" id="IPR000008">
    <property type="entry name" value="C2_dom"/>
</dbReference>
<dbReference type="SUPFAM" id="SSF47473">
    <property type="entry name" value="EF-hand"/>
    <property type="match status" value="1"/>
</dbReference>
<dbReference type="EMBL" id="CYKH01002195">
    <property type="protein sequence ID" value="CUG93787.1"/>
    <property type="molecule type" value="Genomic_DNA"/>
</dbReference>
<dbReference type="EC" id="3.1.4.11" evidence="1 7"/>
<keyword evidence="3" id="KW-0106">Calcium</keyword>
<dbReference type="PROSITE" id="PS50008">
    <property type="entry name" value="PIPLC_Y_DOMAIN"/>
    <property type="match status" value="1"/>
</dbReference>
<dbReference type="SMART" id="SM00239">
    <property type="entry name" value="C2"/>
    <property type="match status" value="1"/>
</dbReference>
<keyword evidence="12" id="KW-1185">Reference proteome</keyword>
<dbReference type="CDD" id="cd15898">
    <property type="entry name" value="EFh_PI-PLC"/>
    <property type="match status" value="1"/>
</dbReference>
<dbReference type="PROSITE" id="PS00018">
    <property type="entry name" value="EF_HAND_1"/>
    <property type="match status" value="2"/>
</dbReference>
<dbReference type="AlphaFoldDB" id="A0A0S4JUS2"/>
<dbReference type="SUPFAM" id="SSF49562">
    <property type="entry name" value="C2 domain (Calcium/lipid-binding domain, CaLB)"/>
    <property type="match status" value="1"/>
</dbReference>
<dbReference type="OMA" id="SIDTHAF"/>
<evidence type="ECO:0000313" key="11">
    <source>
        <dbReference type="EMBL" id="CUG93787.1"/>
    </source>
</evidence>
<dbReference type="GO" id="GO:0004435">
    <property type="term" value="F:phosphatidylinositol-4,5-bisphosphate phospholipase C activity"/>
    <property type="evidence" value="ECO:0007669"/>
    <property type="project" value="UniProtKB-EC"/>
</dbReference>
<dbReference type="PROSITE" id="PS50007">
    <property type="entry name" value="PIPLC_X_DOMAIN"/>
    <property type="match status" value="1"/>
</dbReference>
<keyword evidence="4 7" id="KW-0442">Lipid degradation</keyword>
<keyword evidence="5 7" id="KW-0443">Lipid metabolism</keyword>
<dbReference type="CDD" id="cd00275">
    <property type="entry name" value="C2_PLC_like"/>
    <property type="match status" value="1"/>
</dbReference>
<dbReference type="CDD" id="cd08558">
    <property type="entry name" value="PI-PLCc_eukaryota"/>
    <property type="match status" value="1"/>
</dbReference>
<dbReference type="PANTHER" id="PTHR10336:SF36">
    <property type="entry name" value="1-PHOSPHATIDYLINOSITOL 4,5-BISPHOSPHATE PHOSPHODIESTERASE BETA-4"/>
    <property type="match status" value="1"/>
</dbReference>
<dbReference type="GO" id="GO:0016042">
    <property type="term" value="P:lipid catabolic process"/>
    <property type="evidence" value="ECO:0007669"/>
    <property type="project" value="UniProtKB-KW"/>
</dbReference>
<comment type="catalytic activity">
    <reaction evidence="7">
        <text>a 1,2-diacyl-sn-glycero-3-phospho-(1D-myo-inositol-4,5-bisphosphate) + H2O = 1D-myo-inositol 1,4,5-trisphosphate + a 1,2-diacyl-sn-glycerol + H(+)</text>
        <dbReference type="Rhea" id="RHEA:33179"/>
        <dbReference type="ChEBI" id="CHEBI:15377"/>
        <dbReference type="ChEBI" id="CHEBI:15378"/>
        <dbReference type="ChEBI" id="CHEBI:17815"/>
        <dbReference type="ChEBI" id="CHEBI:58456"/>
        <dbReference type="ChEBI" id="CHEBI:203600"/>
        <dbReference type="EC" id="3.1.4.11"/>
    </reaction>
</comment>
<dbReference type="VEuPathDB" id="TriTrypDB:BSAL_44775"/>
<accession>A0A0S4JUS2</accession>
<evidence type="ECO:0000256" key="2">
    <source>
        <dbReference type="ARBA" id="ARBA00022801"/>
    </source>
</evidence>
<keyword evidence="2 7" id="KW-0378">Hydrolase</keyword>
<dbReference type="PRINTS" id="PR00390">
    <property type="entry name" value="PHPHLIPASEC"/>
</dbReference>
<dbReference type="Pfam" id="PF00387">
    <property type="entry name" value="PI-PLC-Y"/>
    <property type="match status" value="1"/>
</dbReference>
<dbReference type="PROSITE" id="PS50222">
    <property type="entry name" value="EF_HAND_2"/>
    <property type="match status" value="1"/>
</dbReference>
<dbReference type="Pfam" id="PF00388">
    <property type="entry name" value="PI-PLC-X"/>
    <property type="match status" value="1"/>
</dbReference>
<dbReference type="InterPro" id="IPR000909">
    <property type="entry name" value="PLipase_C_PInositol-sp_X_dom"/>
</dbReference>
<evidence type="ECO:0000256" key="1">
    <source>
        <dbReference type="ARBA" id="ARBA00012368"/>
    </source>
</evidence>
<keyword evidence="6" id="KW-0807">Transducer</keyword>
<dbReference type="InterPro" id="IPR018247">
    <property type="entry name" value="EF_Hand_1_Ca_BS"/>
</dbReference>
<dbReference type="InterPro" id="IPR002048">
    <property type="entry name" value="EF_hand_dom"/>
</dbReference>
<dbReference type="PROSITE" id="PS50004">
    <property type="entry name" value="C2"/>
    <property type="match status" value="1"/>
</dbReference>
<dbReference type="PANTHER" id="PTHR10336">
    <property type="entry name" value="PHOSPHOINOSITIDE-SPECIFIC PHOSPHOLIPASE C FAMILY PROTEIN"/>
    <property type="match status" value="1"/>
</dbReference>
<evidence type="ECO:0000256" key="7">
    <source>
        <dbReference type="RuleBase" id="RU361133"/>
    </source>
</evidence>
<evidence type="ECO:0000313" key="12">
    <source>
        <dbReference type="Proteomes" id="UP000051952"/>
    </source>
</evidence>
<protein>
    <recommendedName>
        <fullName evidence="1 7">Phosphoinositide phospholipase C</fullName>
        <ecNumber evidence="1 7">3.1.4.11</ecNumber>
    </recommendedName>
</protein>
<dbReference type="OrthoDB" id="269822at2759"/>
<feature type="domain" description="EF-hand" evidence="10">
    <location>
        <begin position="156"/>
        <end position="191"/>
    </location>
</feature>
<evidence type="ECO:0000259" key="10">
    <source>
        <dbReference type="PROSITE" id="PS50222"/>
    </source>
</evidence>
<dbReference type="Gene3D" id="1.10.238.10">
    <property type="entry name" value="EF-hand"/>
    <property type="match status" value="1"/>
</dbReference>
<proteinExistence type="predicted"/>
<dbReference type="GO" id="GO:0005509">
    <property type="term" value="F:calcium ion binding"/>
    <property type="evidence" value="ECO:0007669"/>
    <property type="project" value="InterPro"/>
</dbReference>
<dbReference type="Pfam" id="PF13499">
    <property type="entry name" value="EF-hand_7"/>
    <property type="match status" value="1"/>
</dbReference>
<evidence type="ECO:0000256" key="5">
    <source>
        <dbReference type="ARBA" id="ARBA00023098"/>
    </source>
</evidence>
<dbReference type="Proteomes" id="UP000051952">
    <property type="component" value="Unassembled WGS sequence"/>
</dbReference>
<dbReference type="Gene3D" id="3.20.20.190">
    <property type="entry name" value="Phosphatidylinositol (PI) phosphodiesterase"/>
    <property type="match status" value="1"/>
</dbReference>
<dbReference type="InterPro" id="IPR001711">
    <property type="entry name" value="PLipase_C_Pinositol-sp_Y"/>
</dbReference>
<dbReference type="SMART" id="SM00148">
    <property type="entry name" value="PLCXc"/>
    <property type="match status" value="1"/>
</dbReference>
<feature type="domain" description="C2" evidence="8">
    <location>
        <begin position="556"/>
        <end position="684"/>
    </location>
</feature>
<dbReference type="InterPro" id="IPR017946">
    <property type="entry name" value="PLC-like_Pdiesterase_TIM-brl"/>
</dbReference>
<reference evidence="12" key="1">
    <citation type="submission" date="2015-09" db="EMBL/GenBank/DDBJ databases">
        <authorList>
            <consortium name="Pathogen Informatics"/>
        </authorList>
    </citation>
    <scope>NUCLEOTIDE SEQUENCE [LARGE SCALE GENOMIC DNA]</scope>
    <source>
        <strain evidence="12">Lake Konstanz</strain>
    </source>
</reference>
<sequence>MGCCASSDDDAATLLKIDKPMKQFMAKTNGMLQVIIPECQRIVNSSDKDAMLTEIASVFSQVIDMYLGGRKPPLNLPDNLKKEVLLRCIPQGTENETTFEKFREVVTKRAKASLAVKADVDLQQIVPLWFQADVDNSGELELEEVMNLLHSLGVQGTRKQFKPQFDEADTSGDGCLQFEEFYALFLKLTTVKAMEYLYPLMITRGQIFDPKTQLCCVNWVSQYDLGRFLRNFQRVRCGEEEMKDVIFHAFGKLRLQEKTLGVSARQFQNAILNSKRNGWMDTREQRVWQDMTQPLSHYFIDSSHNTYLTGNQVTSMSSVDMYRDALLAGCRCVEIDCHNGDNKEPIVTHGGTRTSKIKFYDVIVSIDTHAFTTSVYPVILSLEVHTNAEQQSIMVEMMKTVFGDKLLLASDVESTTFTSKGWTPAGLIRKILVKTKREKKKPNIEDEKDLYPYRLGDLSYVQATRIESADIAPLLPHYAITSLSEDAVGKRLGPSAIEITKRLLVRTYPRGSRVDSGNYDPFLGWNVGAQVVALNYQTNDVYYRLNRAKFALNGRSGYVLKPRAMRVPKAPLFGDRKKLSVRIICGVQLPRPQQKSGTEGLNPKVVVSLHSFNETLMFETNYADNGFSPMWDQEFVFPVNSVEMAILMIVVRDRAAVGDGAIIGVNAISVSALRMGYRAVHLLELGGHGDAIPPPTVLLCHFDLVSPQFITADDV</sequence>
<evidence type="ECO:0000259" key="9">
    <source>
        <dbReference type="PROSITE" id="PS50008"/>
    </source>
</evidence>
<evidence type="ECO:0000256" key="4">
    <source>
        <dbReference type="ARBA" id="ARBA00022963"/>
    </source>
</evidence>
<dbReference type="SMART" id="SM00149">
    <property type="entry name" value="PLCYc"/>
    <property type="match status" value="1"/>
</dbReference>
<dbReference type="Gene3D" id="2.60.40.150">
    <property type="entry name" value="C2 domain"/>
    <property type="match status" value="1"/>
</dbReference>
<dbReference type="InterPro" id="IPR001192">
    <property type="entry name" value="PI-PLC_fam"/>
</dbReference>
<dbReference type="GO" id="GO:0048015">
    <property type="term" value="P:phosphatidylinositol-mediated signaling"/>
    <property type="evidence" value="ECO:0007669"/>
    <property type="project" value="TreeGrafter"/>
</dbReference>
<name>A0A0S4JUS2_BODSA</name>